<dbReference type="InterPro" id="IPR012910">
    <property type="entry name" value="Plug_dom"/>
</dbReference>
<protein>
    <submittedName>
        <fullName evidence="14">Outer membrane vitamin B12 receptor BtuB</fullName>
    </submittedName>
</protein>
<dbReference type="GO" id="GO:0044718">
    <property type="term" value="P:siderophore transmembrane transport"/>
    <property type="evidence" value="ECO:0007669"/>
    <property type="project" value="TreeGrafter"/>
</dbReference>
<dbReference type="InterPro" id="IPR000531">
    <property type="entry name" value="Beta-barrel_TonB"/>
</dbReference>
<dbReference type="Pfam" id="PF07715">
    <property type="entry name" value="Plug"/>
    <property type="match status" value="1"/>
</dbReference>
<reference evidence="14 15" key="1">
    <citation type="submission" date="2018-11" db="EMBL/GenBank/DDBJ databases">
        <authorList>
            <person name="Mardanov A.V."/>
            <person name="Ravin N.V."/>
            <person name="Dedysh S.N."/>
        </authorList>
    </citation>
    <scope>NUCLEOTIDE SEQUENCE [LARGE SCALE GENOMIC DNA]</scope>
    <source>
        <strain evidence="14 15">AF10</strain>
    </source>
</reference>
<evidence type="ECO:0000313" key="14">
    <source>
        <dbReference type="EMBL" id="RXH58271.1"/>
    </source>
</evidence>
<gene>
    <name evidence="14" type="ORF">GRAN_1581</name>
</gene>
<evidence type="ECO:0000256" key="4">
    <source>
        <dbReference type="ARBA" id="ARBA00022692"/>
    </source>
</evidence>
<evidence type="ECO:0000256" key="5">
    <source>
        <dbReference type="ARBA" id="ARBA00022729"/>
    </source>
</evidence>
<keyword evidence="2 10" id="KW-0813">Transport</keyword>
<dbReference type="EMBL" id="RDSM01000001">
    <property type="protein sequence ID" value="RXH58271.1"/>
    <property type="molecule type" value="Genomic_DNA"/>
</dbReference>
<organism evidence="14 15">
    <name type="scientific">Granulicella sibirica</name>
    <dbReference type="NCBI Taxonomy" id="2479048"/>
    <lineage>
        <taxon>Bacteria</taxon>
        <taxon>Pseudomonadati</taxon>
        <taxon>Acidobacteriota</taxon>
        <taxon>Terriglobia</taxon>
        <taxon>Terriglobales</taxon>
        <taxon>Acidobacteriaceae</taxon>
        <taxon>Granulicella</taxon>
    </lineage>
</organism>
<reference evidence="15" key="2">
    <citation type="submission" date="2019-02" db="EMBL/GenBank/DDBJ databases">
        <title>Granulicella sibirica sp. nov., a psychrotolerant acidobacterium isolated from an organic soil layer in forested tundra, West Siberia.</title>
        <authorList>
            <person name="Oshkin I.Y."/>
            <person name="Kulichevskaya I.S."/>
            <person name="Rijpstra W.I.C."/>
            <person name="Sinninghe Damste J.S."/>
            <person name="Rakitin A.L."/>
            <person name="Ravin N.V."/>
            <person name="Dedysh S.N."/>
        </authorList>
    </citation>
    <scope>NUCLEOTIDE SEQUENCE [LARGE SCALE GENOMIC DNA]</scope>
    <source>
        <strain evidence="15">AF10</strain>
    </source>
</reference>
<accession>A0A4Q0T9H2</accession>
<dbReference type="AlphaFoldDB" id="A0A4Q0T9H2"/>
<dbReference type="PANTHER" id="PTHR30069:SF29">
    <property type="entry name" value="HEMOGLOBIN AND HEMOGLOBIN-HAPTOGLOBIN-BINDING PROTEIN 1-RELATED"/>
    <property type="match status" value="1"/>
</dbReference>
<dbReference type="GO" id="GO:0015344">
    <property type="term" value="F:siderophore uptake transmembrane transporter activity"/>
    <property type="evidence" value="ECO:0007669"/>
    <property type="project" value="TreeGrafter"/>
</dbReference>
<evidence type="ECO:0000256" key="2">
    <source>
        <dbReference type="ARBA" id="ARBA00022448"/>
    </source>
</evidence>
<dbReference type="Proteomes" id="UP000289437">
    <property type="component" value="Unassembled WGS sequence"/>
</dbReference>
<dbReference type="SUPFAM" id="SSF56935">
    <property type="entry name" value="Porins"/>
    <property type="match status" value="1"/>
</dbReference>
<evidence type="ECO:0000256" key="1">
    <source>
        <dbReference type="ARBA" id="ARBA00004571"/>
    </source>
</evidence>
<keyword evidence="6 11" id="KW-0798">TonB box</keyword>
<feature type="domain" description="TonB-dependent receptor-like beta-barrel" evidence="12">
    <location>
        <begin position="234"/>
        <end position="582"/>
    </location>
</feature>
<keyword evidence="9 10" id="KW-0998">Cell outer membrane</keyword>
<evidence type="ECO:0000256" key="11">
    <source>
        <dbReference type="RuleBase" id="RU003357"/>
    </source>
</evidence>
<evidence type="ECO:0000259" key="13">
    <source>
        <dbReference type="Pfam" id="PF07715"/>
    </source>
</evidence>
<keyword evidence="15" id="KW-1185">Reference proteome</keyword>
<feature type="domain" description="TonB-dependent receptor plug" evidence="13">
    <location>
        <begin position="26"/>
        <end position="132"/>
    </location>
</feature>
<evidence type="ECO:0000256" key="10">
    <source>
        <dbReference type="PROSITE-ProRule" id="PRU01360"/>
    </source>
</evidence>
<evidence type="ECO:0000256" key="9">
    <source>
        <dbReference type="ARBA" id="ARBA00023237"/>
    </source>
</evidence>
<dbReference type="InterPro" id="IPR036942">
    <property type="entry name" value="Beta-barrel_TonB_sf"/>
</dbReference>
<dbReference type="PANTHER" id="PTHR30069">
    <property type="entry name" value="TONB-DEPENDENT OUTER MEMBRANE RECEPTOR"/>
    <property type="match status" value="1"/>
</dbReference>
<evidence type="ECO:0000256" key="3">
    <source>
        <dbReference type="ARBA" id="ARBA00022452"/>
    </source>
</evidence>
<dbReference type="InterPro" id="IPR037066">
    <property type="entry name" value="Plug_dom_sf"/>
</dbReference>
<comment type="subcellular location">
    <subcellularLocation>
        <location evidence="1 10">Cell outer membrane</location>
        <topology evidence="1 10">Multi-pass membrane protein</topology>
    </subcellularLocation>
</comment>
<dbReference type="Pfam" id="PF00593">
    <property type="entry name" value="TonB_dep_Rec_b-barrel"/>
    <property type="match status" value="1"/>
</dbReference>
<evidence type="ECO:0000256" key="8">
    <source>
        <dbReference type="ARBA" id="ARBA00023170"/>
    </source>
</evidence>
<keyword evidence="3 10" id="KW-1134">Transmembrane beta strand</keyword>
<dbReference type="Gene3D" id="2.40.170.20">
    <property type="entry name" value="TonB-dependent receptor, beta-barrel domain"/>
    <property type="match status" value="1"/>
</dbReference>
<keyword evidence="4 10" id="KW-0812">Transmembrane</keyword>
<keyword evidence="7 10" id="KW-0472">Membrane</keyword>
<evidence type="ECO:0000256" key="7">
    <source>
        <dbReference type="ARBA" id="ARBA00023136"/>
    </source>
</evidence>
<proteinExistence type="inferred from homology"/>
<keyword evidence="5" id="KW-0732">Signal</keyword>
<sequence length="615" mass="66222">MAPGQSVAPRAESITVIAEPVPADTLAGTHTILDREEIVRSGARDAAELLRFVAVVHLSQAGSKGSLSSVSIRAAKPNFTLVLIDGVPANDIGDLLGGAFNFATLSADEIERVDILRGPLSSIYGSEAVGGVISIVLRRPADGPVMRLSTEGGEFGYGSASGGLSRTWKRLGLSGDGGFSRMGQQVLDDGFASGDASLKADVSLGGSKHVQSFMRWNRLASTSFPVSSGGPAFAISRAIEHDRADQIVSGTNYQQQVGTRWFYTAGGDVFSRVAVNDTPAIFDRLPPGPSYVPSTASATRFMRWRVLTVQQVHPARWLSLYAVTAFRQENGTSVGNLAGYLPASYALSRPTFSFSGNGTVTKGKLAVTGGFGLEKSNTYHTVISPRVGGSYALAKTRLRASWGKGFKLPSFYALGSPLVGNPKLVPEFGTGFDAGVEREFAPAATKVSLTYFDNRYRDLVDFDPTVFRLVNDSHGYGRGLELEASAAVRRVRIGGEVSYLDAGLKETANRLRDVPRWSEQIRMSLPVTRAMGLDIATVWVGRRYDYQVPVPQYSTVGAYSITNAKLRWNLREGLEGTIRVENPFDRKYQEFVGFPSPGIYASAGLTYTRPRKATP</sequence>
<dbReference type="InterPro" id="IPR039426">
    <property type="entry name" value="TonB-dep_rcpt-like"/>
</dbReference>
<dbReference type="GO" id="GO:0009279">
    <property type="term" value="C:cell outer membrane"/>
    <property type="evidence" value="ECO:0007669"/>
    <property type="project" value="UniProtKB-SubCell"/>
</dbReference>
<comment type="caution">
    <text evidence="14">The sequence shown here is derived from an EMBL/GenBank/DDBJ whole genome shotgun (WGS) entry which is preliminary data.</text>
</comment>
<evidence type="ECO:0000259" key="12">
    <source>
        <dbReference type="Pfam" id="PF00593"/>
    </source>
</evidence>
<evidence type="ECO:0000313" key="15">
    <source>
        <dbReference type="Proteomes" id="UP000289437"/>
    </source>
</evidence>
<name>A0A4Q0T9H2_9BACT</name>
<keyword evidence="8 14" id="KW-0675">Receptor</keyword>
<evidence type="ECO:0000256" key="6">
    <source>
        <dbReference type="ARBA" id="ARBA00023077"/>
    </source>
</evidence>
<dbReference type="PROSITE" id="PS52016">
    <property type="entry name" value="TONB_DEPENDENT_REC_3"/>
    <property type="match status" value="1"/>
</dbReference>
<dbReference type="Gene3D" id="2.170.130.10">
    <property type="entry name" value="TonB-dependent receptor, plug domain"/>
    <property type="match status" value="1"/>
</dbReference>
<comment type="similarity">
    <text evidence="10 11">Belongs to the TonB-dependent receptor family.</text>
</comment>